<evidence type="ECO:0000313" key="2">
    <source>
        <dbReference type="EMBL" id="MFD1882814.1"/>
    </source>
</evidence>
<keyword evidence="1" id="KW-0472">Membrane</keyword>
<dbReference type="InterPro" id="IPR013901">
    <property type="entry name" value="Anthrone_oxy"/>
</dbReference>
<feature type="transmembrane region" description="Helical" evidence="1">
    <location>
        <begin position="49"/>
        <end position="73"/>
    </location>
</feature>
<sequence>MLMIMPLLSLLFTGAIFGFFFAWVCSTMWGLDATDPAVAIQAMQAMNASVLNLVFATVFFGTPVVLALTAFVVRAQSGTAALAFLAAALVYGLGGLVLTMAVNVPMNQALAAIPVPADPAEAKRIWTEFSGRWQFWNQIRTVASGLALLLAGWATLQL</sequence>
<evidence type="ECO:0000256" key="1">
    <source>
        <dbReference type="SAM" id="Phobius"/>
    </source>
</evidence>
<accession>A0ABW4RAZ6</accession>
<keyword evidence="1" id="KW-1133">Transmembrane helix</keyword>
<evidence type="ECO:0000313" key="3">
    <source>
        <dbReference type="Proteomes" id="UP001597213"/>
    </source>
</evidence>
<name>A0ABW4RAZ6_9RHOB</name>
<comment type="caution">
    <text evidence="2">The sequence shown here is derived from an EMBL/GenBank/DDBJ whole genome shotgun (WGS) entry which is preliminary data.</text>
</comment>
<dbReference type="EMBL" id="JBHUEN010000043">
    <property type="protein sequence ID" value="MFD1882814.1"/>
    <property type="molecule type" value="Genomic_DNA"/>
</dbReference>
<dbReference type="Pfam" id="PF08592">
    <property type="entry name" value="Anthrone_oxy"/>
    <property type="match status" value="1"/>
</dbReference>
<feature type="transmembrane region" description="Helical" evidence="1">
    <location>
        <begin position="135"/>
        <end position="156"/>
    </location>
</feature>
<protein>
    <submittedName>
        <fullName evidence="2">DUF1772 domain-containing protein</fullName>
    </submittedName>
</protein>
<keyword evidence="3" id="KW-1185">Reference proteome</keyword>
<gene>
    <name evidence="2" type="ORF">ACFSCT_13910</name>
</gene>
<reference evidence="3" key="1">
    <citation type="journal article" date="2019" name="Int. J. Syst. Evol. Microbiol.">
        <title>The Global Catalogue of Microorganisms (GCM) 10K type strain sequencing project: providing services to taxonomists for standard genome sequencing and annotation.</title>
        <authorList>
            <consortium name="The Broad Institute Genomics Platform"/>
            <consortium name="The Broad Institute Genome Sequencing Center for Infectious Disease"/>
            <person name="Wu L."/>
            <person name="Ma J."/>
        </authorList>
    </citation>
    <scope>NUCLEOTIDE SEQUENCE [LARGE SCALE GENOMIC DNA]</scope>
    <source>
        <strain evidence="3">CCUG 56029</strain>
    </source>
</reference>
<feature type="transmembrane region" description="Helical" evidence="1">
    <location>
        <begin position="80"/>
        <end position="102"/>
    </location>
</feature>
<dbReference type="Proteomes" id="UP001597213">
    <property type="component" value="Unassembled WGS sequence"/>
</dbReference>
<organism evidence="2 3">
    <name type="scientific">Paracoccus pacificus</name>
    <dbReference type="NCBI Taxonomy" id="1463598"/>
    <lineage>
        <taxon>Bacteria</taxon>
        <taxon>Pseudomonadati</taxon>
        <taxon>Pseudomonadota</taxon>
        <taxon>Alphaproteobacteria</taxon>
        <taxon>Rhodobacterales</taxon>
        <taxon>Paracoccaceae</taxon>
        <taxon>Paracoccus</taxon>
    </lineage>
</organism>
<keyword evidence="1" id="KW-0812">Transmembrane</keyword>
<dbReference type="RefSeq" id="WP_379143679.1">
    <property type="nucleotide sequence ID" value="NZ_JBHUEN010000043.1"/>
</dbReference>
<proteinExistence type="predicted"/>